<dbReference type="KEGG" id="mets:DK389_24220"/>
<dbReference type="OrthoDB" id="7348379at2"/>
<evidence type="ECO:0000256" key="1">
    <source>
        <dbReference type="ARBA" id="ARBA00004196"/>
    </source>
</evidence>
<dbReference type="EMBL" id="CP029550">
    <property type="protein sequence ID" value="AWN43029.1"/>
    <property type="molecule type" value="Genomic_DNA"/>
</dbReference>
<feature type="signal peptide" evidence="4">
    <location>
        <begin position="1"/>
        <end position="40"/>
    </location>
</feature>
<accession>A0A2U8WAI9</accession>
<evidence type="ECO:0000256" key="4">
    <source>
        <dbReference type="SAM" id="SignalP"/>
    </source>
</evidence>
<dbReference type="GO" id="GO:0030313">
    <property type="term" value="C:cell envelope"/>
    <property type="evidence" value="ECO:0007669"/>
    <property type="project" value="UniProtKB-SubCell"/>
</dbReference>
<sequence>MHGDKPQGRHALDPAARLAARLLLAALLALAAALPHGARAGGSGPAAERMAADLSGPAAAYRTYVLAQADAFLGGTVRLADAIKAGRLAEAQALYAPARQPYERIEPVAQMVPELARSMDMRADAFELKDRDPAFIGFHRIERGLFLDRSTMGLNPIAERLVADAAELRERITELAIPPVRMVGGAASLIEEIAATKISGEEERYSRTDLFDLTGNLEGARTIFGLVRPHLAARDPAFVDRTERAFSRIEAQLARHRTPEGGYVSFDRLTDRDRNALKGPVTVLAEELATLRGRLGLD</sequence>
<dbReference type="CDD" id="cd14656">
    <property type="entry name" value="Imelysin-like_EfeO"/>
    <property type="match status" value="1"/>
</dbReference>
<dbReference type="NCBIfam" id="NF007697">
    <property type="entry name" value="PRK10378.1"/>
    <property type="match status" value="1"/>
</dbReference>
<keyword evidence="6" id="KW-0449">Lipoprotein</keyword>
<dbReference type="AlphaFoldDB" id="A0A2U8WAI9"/>
<dbReference type="InterPro" id="IPR050894">
    <property type="entry name" value="EfeM/EfeO_iron_uptake"/>
</dbReference>
<keyword evidence="3 4" id="KW-0732">Signal</keyword>
<dbReference type="PANTHER" id="PTHR39192:SF1">
    <property type="entry name" value="IRON UPTAKE SYSTEM COMPONENT EFEO"/>
    <property type="match status" value="1"/>
</dbReference>
<proteinExistence type="inferred from homology"/>
<gene>
    <name evidence="6" type="ORF">DK389_24220</name>
</gene>
<organism evidence="6 7">
    <name type="scientific">Methylobacterium durans</name>
    <dbReference type="NCBI Taxonomy" id="2202825"/>
    <lineage>
        <taxon>Bacteria</taxon>
        <taxon>Pseudomonadati</taxon>
        <taxon>Pseudomonadota</taxon>
        <taxon>Alphaproteobacteria</taxon>
        <taxon>Hyphomicrobiales</taxon>
        <taxon>Methylobacteriaceae</taxon>
        <taxon>Methylobacterium</taxon>
    </lineage>
</organism>
<dbReference type="InterPro" id="IPR018976">
    <property type="entry name" value="Imelysin-like"/>
</dbReference>
<comment type="similarity">
    <text evidence="2">Belongs to the EfeM/EfeO family.</text>
</comment>
<protein>
    <submittedName>
        <fullName evidence="6">EfeM/EfeO family lipoprotein</fullName>
    </submittedName>
</protein>
<evidence type="ECO:0000313" key="6">
    <source>
        <dbReference type="EMBL" id="AWN43029.1"/>
    </source>
</evidence>
<dbReference type="NCBIfam" id="NF041757">
    <property type="entry name" value="EfeO"/>
    <property type="match status" value="1"/>
</dbReference>
<dbReference type="Gene3D" id="1.20.1420.20">
    <property type="entry name" value="M75 peptidase, HXXE motif"/>
    <property type="match status" value="1"/>
</dbReference>
<comment type="subcellular location">
    <subcellularLocation>
        <location evidence="1">Cell envelope</location>
    </subcellularLocation>
</comment>
<dbReference type="InterPro" id="IPR038352">
    <property type="entry name" value="Imelysin_sf"/>
</dbReference>
<keyword evidence="7" id="KW-1185">Reference proteome</keyword>
<feature type="chain" id="PRO_5016155809" evidence="4">
    <location>
        <begin position="41"/>
        <end position="298"/>
    </location>
</feature>
<evidence type="ECO:0000259" key="5">
    <source>
        <dbReference type="Pfam" id="PF09375"/>
    </source>
</evidence>
<feature type="domain" description="Imelysin-like" evidence="5">
    <location>
        <begin position="59"/>
        <end position="289"/>
    </location>
</feature>
<dbReference type="InterPro" id="IPR034981">
    <property type="entry name" value="Imelysin-like_EfeO/Algp7"/>
</dbReference>
<evidence type="ECO:0000256" key="2">
    <source>
        <dbReference type="ARBA" id="ARBA00005989"/>
    </source>
</evidence>
<dbReference type="RefSeq" id="WP_109893434.1">
    <property type="nucleotide sequence ID" value="NZ_CP029550.1"/>
</dbReference>
<evidence type="ECO:0000313" key="7">
    <source>
        <dbReference type="Proteomes" id="UP000245926"/>
    </source>
</evidence>
<dbReference type="Pfam" id="PF09375">
    <property type="entry name" value="Peptidase_M75"/>
    <property type="match status" value="1"/>
</dbReference>
<dbReference type="InterPro" id="IPR053377">
    <property type="entry name" value="Iron_uptake_EfeM/EfeO"/>
</dbReference>
<name>A0A2U8WAI9_9HYPH</name>
<evidence type="ECO:0000256" key="3">
    <source>
        <dbReference type="ARBA" id="ARBA00022729"/>
    </source>
</evidence>
<dbReference type="Proteomes" id="UP000245926">
    <property type="component" value="Chromosome"/>
</dbReference>
<dbReference type="PANTHER" id="PTHR39192">
    <property type="entry name" value="IRON UPTAKE SYSTEM COMPONENT EFEO"/>
    <property type="match status" value="1"/>
</dbReference>
<reference evidence="7" key="1">
    <citation type="submission" date="2018-05" db="EMBL/GenBank/DDBJ databases">
        <title>Complete Genome Sequence of Methylobacterium sp. 17SD2-17.</title>
        <authorList>
            <person name="Srinivasan S."/>
        </authorList>
    </citation>
    <scope>NUCLEOTIDE SEQUENCE [LARGE SCALE GENOMIC DNA]</scope>
    <source>
        <strain evidence="7">17SD2-17</strain>
    </source>
</reference>